<sequence>MICGARRSTILLGGIVLFFLVVFLHRNDLSDHVPQLSTQQPFLSPRDRLNITTSRPEDLKKVQLLLPAASGQESLCKTLLTAAVLGYPIPTLVAYNRTYTQPNLVGGGRHVAKIEAISTYLENIPKSKDSDLVIIVDAYGGFNYQHNPESIESHMVGDAWFQLPLEVLVDRYRAVMGRANKDLEISMGKAYRAAAVNQTILFGSSKRCTPNNVQSSACYPVPESPLSLKLYGKYTDAPSLEVGQGDYVTYRQRFLNSGFIVGPVRDLRPLFRRAQRKASDQIRLSQTSDDGSSTINKLHVGSDQAIFSAILGEQEFQREAMRRKYGERPRPKSRIVNVPIEDILDPSFPHEVLQPKGDKSGEFGIVVDYWSDLEMQTADNDEDGRWLLYNQPVQEQLLAVPRQPWSCVPQVSNLLPGELINSTSIPRAAISESSQFSPTHGWDEVPLYTNICLDTIPVVVNHNGDPRQRQRDWPQMWMQPHGRRLIEEIIARGQGGKEERGGAYHGKYQKWVKLCPSTLENELYREESYNNEMV</sequence>
<dbReference type="CDD" id="cd22997">
    <property type="entry name" value="GT_LH"/>
    <property type="match status" value="1"/>
</dbReference>
<evidence type="ECO:0000313" key="2">
    <source>
        <dbReference type="Proteomes" id="UP000775872"/>
    </source>
</evidence>
<name>A0A9N9VYE8_9HYPO</name>
<reference evidence="1 2" key="2">
    <citation type="submission" date="2021-10" db="EMBL/GenBank/DDBJ databases">
        <authorList>
            <person name="Piombo E."/>
        </authorList>
    </citation>
    <scope>NUCLEOTIDE SEQUENCE [LARGE SCALE GENOMIC DNA]</scope>
</reference>
<reference evidence="2" key="1">
    <citation type="submission" date="2019-06" db="EMBL/GenBank/DDBJ databases">
        <authorList>
            <person name="Broberg M."/>
        </authorList>
    </citation>
    <scope>NUCLEOTIDE SEQUENCE [LARGE SCALE GENOMIC DNA]</scope>
</reference>
<dbReference type="EMBL" id="CABFOC020000002">
    <property type="protein sequence ID" value="CAH0037289.1"/>
    <property type="molecule type" value="Genomic_DNA"/>
</dbReference>
<dbReference type="PANTHER" id="PTHR36587">
    <property type="entry name" value="EXPRESSION SITE-ASSOCIATED GENE 3 (ESAG3)-LIKE PROTEIN"/>
    <property type="match status" value="1"/>
</dbReference>
<dbReference type="OrthoDB" id="422736at2759"/>
<keyword evidence="2" id="KW-1185">Reference proteome</keyword>
<organism evidence="1 2">
    <name type="scientific">Clonostachys solani</name>
    <dbReference type="NCBI Taxonomy" id="160281"/>
    <lineage>
        <taxon>Eukaryota</taxon>
        <taxon>Fungi</taxon>
        <taxon>Dikarya</taxon>
        <taxon>Ascomycota</taxon>
        <taxon>Pezizomycotina</taxon>
        <taxon>Sordariomycetes</taxon>
        <taxon>Hypocreomycetidae</taxon>
        <taxon>Hypocreales</taxon>
        <taxon>Bionectriaceae</taxon>
        <taxon>Clonostachys</taxon>
    </lineage>
</organism>
<proteinExistence type="predicted"/>
<gene>
    <name evidence="1" type="ORF">CSOL1703_00002857</name>
</gene>
<accession>A0A9N9VYE8</accession>
<dbReference type="Proteomes" id="UP000775872">
    <property type="component" value="Unassembled WGS sequence"/>
</dbReference>
<dbReference type="PANTHER" id="PTHR36587:SF2">
    <property type="entry name" value="EXPRESSION SITE-ASSOCIATED GENE 3 (ESAG3)-LIKE PROTEIN"/>
    <property type="match status" value="1"/>
</dbReference>
<dbReference type="AlphaFoldDB" id="A0A9N9VYE8"/>
<protein>
    <submittedName>
        <fullName evidence="1">Uncharacterized protein</fullName>
    </submittedName>
</protein>
<evidence type="ECO:0000313" key="1">
    <source>
        <dbReference type="EMBL" id="CAH0037289.1"/>
    </source>
</evidence>
<comment type="caution">
    <text evidence="1">The sequence shown here is derived from an EMBL/GenBank/DDBJ whole genome shotgun (WGS) entry which is preliminary data.</text>
</comment>